<name>A0A1N7L7H1_9RHOB</name>
<dbReference type="GO" id="GO:0006552">
    <property type="term" value="P:L-leucine catabolic process"/>
    <property type="evidence" value="ECO:0007669"/>
    <property type="project" value="TreeGrafter"/>
</dbReference>
<keyword evidence="6" id="KW-1185">Reference proteome</keyword>
<gene>
    <name evidence="5" type="ORF">SAMN05421795_102653</name>
</gene>
<dbReference type="Pfam" id="PF00682">
    <property type="entry name" value="HMGL-like"/>
    <property type="match status" value="1"/>
</dbReference>
<dbReference type="Gene3D" id="3.20.20.70">
    <property type="entry name" value="Aldolase class I"/>
    <property type="match status" value="1"/>
</dbReference>
<evidence type="ECO:0000313" key="5">
    <source>
        <dbReference type="EMBL" id="SIS69789.1"/>
    </source>
</evidence>
<keyword evidence="2" id="KW-0479">Metal-binding</keyword>
<dbReference type="PROSITE" id="PS50991">
    <property type="entry name" value="PYR_CT"/>
    <property type="match status" value="1"/>
</dbReference>
<dbReference type="OrthoDB" id="9784013at2"/>
<dbReference type="NCBIfam" id="NF004283">
    <property type="entry name" value="PRK05692.1"/>
    <property type="match status" value="1"/>
</dbReference>
<dbReference type="Proteomes" id="UP000186098">
    <property type="component" value="Unassembled WGS sequence"/>
</dbReference>
<reference evidence="6" key="1">
    <citation type="submission" date="2017-01" db="EMBL/GenBank/DDBJ databases">
        <authorList>
            <person name="Varghese N."/>
            <person name="Submissions S."/>
        </authorList>
    </citation>
    <scope>NUCLEOTIDE SEQUENCE [LARGE SCALE GENOMIC DNA]</scope>
    <source>
        <strain evidence="6">DSM 18714</strain>
    </source>
</reference>
<sequence>MSGPVEIVEMGPRDGLQNEARLIPAAEKIALVDALSGVGFRRIEVTSFVSPRWVPQMGDAAEVMAGITRRAGVGYMALTPNLKGYEAARAAGADWIAVFASASEGFSRANLNCSISESLERFAPIMAAAHADGVQVRGYVSVVTDCPFEGHVSPRQVTRVAQALHEMGCAEIALGETLGRGRPEAIAAMLDAVGQAVPVAALAAHFHDTSGRALENVDVALEAGVRVFDAAVGGLGGCPYAPGAAGNLATERLAAHLRGRGFDTGLDEARLAEVAEMAAGLKQGEVRA</sequence>
<dbReference type="InterPro" id="IPR043594">
    <property type="entry name" value="HMGL"/>
</dbReference>
<organism evidence="5 6">
    <name type="scientific">Phaeovulum vinaykumarii</name>
    <dbReference type="NCBI Taxonomy" id="407234"/>
    <lineage>
        <taxon>Bacteria</taxon>
        <taxon>Pseudomonadati</taxon>
        <taxon>Pseudomonadota</taxon>
        <taxon>Alphaproteobacteria</taxon>
        <taxon>Rhodobacterales</taxon>
        <taxon>Paracoccaceae</taxon>
        <taxon>Phaeovulum</taxon>
    </lineage>
</organism>
<dbReference type="PANTHER" id="PTHR42738">
    <property type="entry name" value="HYDROXYMETHYLGLUTARYL-COA LYASE"/>
    <property type="match status" value="1"/>
</dbReference>
<dbReference type="AlphaFoldDB" id="A0A1N7L7H1"/>
<protein>
    <submittedName>
        <fullName evidence="5">Hydroxymethylglutaryl-CoA lyase</fullName>
    </submittedName>
</protein>
<dbReference type="FunFam" id="3.20.20.70:FF:000071">
    <property type="entry name" value="Hydroxymethylglutaryl-CoA lyase"/>
    <property type="match status" value="1"/>
</dbReference>
<proteinExistence type="inferred from homology"/>
<dbReference type="EMBL" id="FTOM01000002">
    <property type="protein sequence ID" value="SIS69789.1"/>
    <property type="molecule type" value="Genomic_DNA"/>
</dbReference>
<evidence type="ECO:0000256" key="3">
    <source>
        <dbReference type="ARBA" id="ARBA00023239"/>
    </source>
</evidence>
<comment type="similarity">
    <text evidence="1">Belongs to the HMG-CoA lyase family.</text>
</comment>
<dbReference type="GO" id="GO:0046872">
    <property type="term" value="F:metal ion binding"/>
    <property type="evidence" value="ECO:0007669"/>
    <property type="project" value="UniProtKB-KW"/>
</dbReference>
<dbReference type="GO" id="GO:0004419">
    <property type="term" value="F:hydroxymethylglutaryl-CoA lyase activity"/>
    <property type="evidence" value="ECO:0007669"/>
    <property type="project" value="TreeGrafter"/>
</dbReference>
<dbReference type="RefSeq" id="WP_076364571.1">
    <property type="nucleotide sequence ID" value="NZ_FTOM01000002.1"/>
</dbReference>
<dbReference type="STRING" id="407234.SAMN05421795_102653"/>
<keyword evidence="3 5" id="KW-0456">Lyase</keyword>
<dbReference type="PANTHER" id="PTHR42738:SF7">
    <property type="entry name" value="HYDROXYMETHYLGLUTARYL-COA LYASE"/>
    <property type="match status" value="1"/>
</dbReference>
<dbReference type="SUPFAM" id="SSF51569">
    <property type="entry name" value="Aldolase"/>
    <property type="match status" value="1"/>
</dbReference>
<dbReference type="GO" id="GO:0046951">
    <property type="term" value="P:ketone body biosynthetic process"/>
    <property type="evidence" value="ECO:0007669"/>
    <property type="project" value="TreeGrafter"/>
</dbReference>
<evidence type="ECO:0000256" key="2">
    <source>
        <dbReference type="ARBA" id="ARBA00022723"/>
    </source>
</evidence>
<evidence type="ECO:0000313" key="6">
    <source>
        <dbReference type="Proteomes" id="UP000186098"/>
    </source>
</evidence>
<evidence type="ECO:0000259" key="4">
    <source>
        <dbReference type="PROSITE" id="PS50991"/>
    </source>
</evidence>
<feature type="domain" description="Pyruvate carboxyltransferase" evidence="4">
    <location>
        <begin position="5"/>
        <end position="272"/>
    </location>
</feature>
<dbReference type="CDD" id="cd07938">
    <property type="entry name" value="DRE_TIM_HMGL"/>
    <property type="match status" value="1"/>
</dbReference>
<dbReference type="InterPro" id="IPR013785">
    <property type="entry name" value="Aldolase_TIM"/>
</dbReference>
<dbReference type="InterPro" id="IPR000891">
    <property type="entry name" value="PYR_CT"/>
</dbReference>
<evidence type="ECO:0000256" key="1">
    <source>
        <dbReference type="ARBA" id="ARBA00009405"/>
    </source>
</evidence>
<accession>A0A1N7L7H1</accession>